<feature type="transmembrane region" description="Helical" evidence="4">
    <location>
        <begin position="37"/>
        <end position="58"/>
    </location>
</feature>
<accession>A0A1I0QNC6</accession>
<keyword evidence="4" id="KW-1133">Transmembrane helix</keyword>
<keyword evidence="2" id="KW-0175">Coiled coil</keyword>
<organism evidence="5 6">
    <name type="scientific">Aliiroseovarius sediminilitoris</name>
    <dbReference type="NCBI Taxonomy" id="1173584"/>
    <lineage>
        <taxon>Bacteria</taxon>
        <taxon>Pseudomonadati</taxon>
        <taxon>Pseudomonadota</taxon>
        <taxon>Alphaproteobacteria</taxon>
        <taxon>Rhodobacterales</taxon>
        <taxon>Paracoccaceae</taxon>
        <taxon>Aliiroseovarius</taxon>
    </lineage>
</organism>
<evidence type="ECO:0000256" key="1">
    <source>
        <dbReference type="PIRNR" id="PIRNR032126"/>
    </source>
</evidence>
<dbReference type="Pfam" id="PF09527">
    <property type="entry name" value="ATPase_gene1"/>
    <property type="match status" value="1"/>
</dbReference>
<keyword evidence="1" id="KW-0406">Ion transport</keyword>
<name>A0A1I0QNC6_9RHOB</name>
<dbReference type="EMBL" id="FOJB01000001">
    <property type="protein sequence ID" value="SEW28560.1"/>
    <property type="molecule type" value="Genomic_DNA"/>
</dbReference>
<keyword evidence="1 4" id="KW-0472">Membrane</keyword>
<evidence type="ECO:0000256" key="2">
    <source>
        <dbReference type="SAM" id="Coils"/>
    </source>
</evidence>
<comment type="similarity">
    <text evidence="1">Belongs to the bacterial AtpI family.</text>
</comment>
<keyword evidence="1" id="KW-0375">Hydrogen ion transport</keyword>
<proteinExistence type="inferred from homology"/>
<dbReference type="GO" id="GO:1902600">
    <property type="term" value="P:proton transmembrane transport"/>
    <property type="evidence" value="ECO:0007669"/>
    <property type="project" value="UniProtKB-KW"/>
</dbReference>
<evidence type="ECO:0000256" key="4">
    <source>
        <dbReference type="SAM" id="Phobius"/>
    </source>
</evidence>
<evidence type="ECO:0000256" key="3">
    <source>
        <dbReference type="SAM" id="MobiDB-lite"/>
    </source>
</evidence>
<sequence>MSNEPDRERLRQLETRLKEAKGEEKQKKTGDEAYNQASFAWQMVIELTVGLLIGFGIGYGLDALFGTKPIFMVLFIMLGFAAGMKVMLSTAAQMQKKAEDAQNAQTTAEEEGNGRG</sequence>
<reference evidence="5 6" key="1">
    <citation type="submission" date="2016-10" db="EMBL/GenBank/DDBJ databases">
        <authorList>
            <person name="de Groot N.N."/>
        </authorList>
    </citation>
    <scope>NUCLEOTIDE SEQUENCE [LARGE SCALE GENOMIC DNA]</scope>
    <source>
        <strain evidence="5 6">DSM 29439</strain>
    </source>
</reference>
<dbReference type="OrthoDB" id="15401at2"/>
<dbReference type="InterPro" id="IPR016989">
    <property type="entry name" value="Atp1_alphaprobac"/>
</dbReference>
<feature type="coiled-coil region" evidence="2">
    <location>
        <begin position="3"/>
        <end position="30"/>
    </location>
</feature>
<feature type="transmembrane region" description="Helical" evidence="4">
    <location>
        <begin position="70"/>
        <end position="88"/>
    </location>
</feature>
<dbReference type="AlphaFoldDB" id="A0A1I0QNC6"/>
<comment type="function">
    <text evidence="1">A possible function for this protein is to guide the assembly of the membrane sector of the ATPase enzyme complex.</text>
</comment>
<dbReference type="InterPro" id="IPR032820">
    <property type="entry name" value="ATPase_put"/>
</dbReference>
<dbReference type="STRING" id="1173584.SAMN05444851_2706"/>
<dbReference type="RefSeq" id="WP_091431299.1">
    <property type="nucleotide sequence ID" value="NZ_FOJB01000001.1"/>
</dbReference>
<evidence type="ECO:0000313" key="6">
    <source>
        <dbReference type="Proteomes" id="UP000199650"/>
    </source>
</evidence>
<keyword evidence="4" id="KW-0812">Transmembrane</keyword>
<feature type="region of interest" description="Disordered" evidence="3">
    <location>
        <begin position="96"/>
        <end position="116"/>
    </location>
</feature>
<keyword evidence="1" id="KW-0813">Transport</keyword>
<gene>
    <name evidence="5" type="ORF">SAMN05444851_2706</name>
</gene>
<keyword evidence="6" id="KW-1185">Reference proteome</keyword>
<protein>
    <recommendedName>
        <fullName evidence="1">ATP synthase protein I</fullName>
    </recommendedName>
</protein>
<dbReference type="GO" id="GO:0045259">
    <property type="term" value="C:proton-transporting ATP synthase complex"/>
    <property type="evidence" value="ECO:0007669"/>
    <property type="project" value="UniProtKB-UniRule"/>
</dbReference>
<evidence type="ECO:0000313" key="5">
    <source>
        <dbReference type="EMBL" id="SEW28560.1"/>
    </source>
</evidence>
<dbReference type="PIRSF" id="PIRSF032126">
    <property type="entry name" value="F0F1_ATP_synthase_subunit_I"/>
    <property type="match status" value="1"/>
</dbReference>
<dbReference type="Proteomes" id="UP000199650">
    <property type="component" value="Unassembled WGS sequence"/>
</dbReference>